<dbReference type="EMBL" id="FQ790327">
    <property type="protein sequence ID" value="CCD50574.1"/>
    <property type="molecule type" value="Genomic_DNA"/>
</dbReference>
<accession>G2YFM6</accession>
<dbReference type="Proteomes" id="UP000008177">
    <property type="component" value="Unplaced contigs"/>
</dbReference>
<name>G2YFM6_BOTF4</name>
<evidence type="ECO:0000313" key="1">
    <source>
        <dbReference type="EMBL" id="CCD50574.1"/>
    </source>
</evidence>
<sequence length="39" mass="4198">MKFSLLIGLSPLIKRSAQVSLSVALVFQPFARPIGALDL</sequence>
<reference evidence="2" key="1">
    <citation type="journal article" date="2011" name="PLoS Genet.">
        <title>Genomic analysis of the necrotrophic fungal pathogens Sclerotinia sclerotiorum and Botrytis cinerea.</title>
        <authorList>
            <person name="Amselem J."/>
            <person name="Cuomo C.A."/>
            <person name="van Kan J.A."/>
            <person name="Viaud M."/>
            <person name="Benito E.P."/>
            <person name="Couloux A."/>
            <person name="Coutinho P.M."/>
            <person name="de Vries R.P."/>
            <person name="Dyer P.S."/>
            <person name="Fillinger S."/>
            <person name="Fournier E."/>
            <person name="Gout L."/>
            <person name="Hahn M."/>
            <person name="Kohn L."/>
            <person name="Lapalu N."/>
            <person name="Plummer K.M."/>
            <person name="Pradier J.M."/>
            <person name="Quevillon E."/>
            <person name="Sharon A."/>
            <person name="Simon A."/>
            <person name="ten Have A."/>
            <person name="Tudzynski B."/>
            <person name="Tudzynski P."/>
            <person name="Wincker P."/>
            <person name="Andrew M."/>
            <person name="Anthouard V."/>
            <person name="Beever R.E."/>
            <person name="Beffa R."/>
            <person name="Benoit I."/>
            <person name="Bouzid O."/>
            <person name="Brault B."/>
            <person name="Chen Z."/>
            <person name="Choquer M."/>
            <person name="Collemare J."/>
            <person name="Cotton P."/>
            <person name="Danchin E.G."/>
            <person name="Da Silva C."/>
            <person name="Gautier A."/>
            <person name="Giraud C."/>
            <person name="Giraud T."/>
            <person name="Gonzalez C."/>
            <person name="Grossetete S."/>
            <person name="Guldener U."/>
            <person name="Henrissat B."/>
            <person name="Howlett B.J."/>
            <person name="Kodira C."/>
            <person name="Kretschmer M."/>
            <person name="Lappartient A."/>
            <person name="Leroch M."/>
            <person name="Levis C."/>
            <person name="Mauceli E."/>
            <person name="Neuveglise C."/>
            <person name="Oeser B."/>
            <person name="Pearson M."/>
            <person name="Poulain J."/>
            <person name="Poussereau N."/>
            <person name="Quesneville H."/>
            <person name="Rascle C."/>
            <person name="Schumacher J."/>
            <person name="Segurens B."/>
            <person name="Sexton A."/>
            <person name="Silva E."/>
            <person name="Sirven C."/>
            <person name="Soanes D.M."/>
            <person name="Talbot N.J."/>
            <person name="Templeton M."/>
            <person name="Yandava C."/>
            <person name="Yarden O."/>
            <person name="Zeng Q."/>
            <person name="Rollins J.A."/>
            <person name="Lebrun M.H."/>
            <person name="Dickman M."/>
        </authorList>
    </citation>
    <scope>NUCLEOTIDE SEQUENCE [LARGE SCALE GENOMIC DNA]</scope>
    <source>
        <strain evidence="2">T4</strain>
    </source>
</reference>
<dbReference type="HOGENOM" id="CLU_3319962_0_0_1"/>
<dbReference type="AlphaFoldDB" id="G2YFM6"/>
<dbReference type="InParanoid" id="G2YFM6"/>
<evidence type="ECO:0000313" key="2">
    <source>
        <dbReference type="Proteomes" id="UP000008177"/>
    </source>
</evidence>
<organism evidence="1 2">
    <name type="scientific">Botryotinia fuckeliana (strain T4)</name>
    <name type="common">Noble rot fungus</name>
    <name type="synonym">Botrytis cinerea</name>
    <dbReference type="NCBI Taxonomy" id="999810"/>
    <lineage>
        <taxon>Eukaryota</taxon>
        <taxon>Fungi</taxon>
        <taxon>Dikarya</taxon>
        <taxon>Ascomycota</taxon>
        <taxon>Pezizomycotina</taxon>
        <taxon>Leotiomycetes</taxon>
        <taxon>Helotiales</taxon>
        <taxon>Sclerotiniaceae</taxon>
        <taxon>Botrytis</taxon>
    </lineage>
</organism>
<gene>
    <name evidence="1" type="ORF">BofuT4_uP023830.1</name>
</gene>
<protein>
    <submittedName>
        <fullName evidence="1">Uncharacterized protein</fullName>
    </submittedName>
</protein>
<proteinExistence type="predicted"/>